<feature type="region of interest" description="Disordered" evidence="1">
    <location>
        <begin position="227"/>
        <end position="250"/>
    </location>
</feature>
<reference evidence="2 3" key="1">
    <citation type="submission" date="2023-02" db="EMBL/GenBank/DDBJ databases">
        <title>Dictyobacter halimunensis sp. nov., a new member of the class Ktedonobacteria from forest soil in a geothermal area.</title>
        <authorList>
            <person name="Rachmania M.K."/>
            <person name="Ningsih F."/>
            <person name="Sakai Y."/>
            <person name="Yabe S."/>
            <person name="Yokota A."/>
            <person name="Sjamsuridzal W."/>
        </authorList>
    </citation>
    <scope>NUCLEOTIDE SEQUENCE [LARGE SCALE GENOMIC DNA]</scope>
    <source>
        <strain evidence="2 3">S3.2.2.5</strain>
    </source>
</reference>
<dbReference type="InterPro" id="IPR001646">
    <property type="entry name" value="5peptide_repeat"/>
</dbReference>
<dbReference type="PANTHER" id="PTHR14136:SF17">
    <property type="entry name" value="BTB_POZ DOMAIN-CONTAINING PROTEIN KCTD9"/>
    <property type="match status" value="1"/>
</dbReference>
<feature type="compositionally biased region" description="Acidic residues" evidence="1">
    <location>
        <begin position="227"/>
        <end position="242"/>
    </location>
</feature>
<gene>
    <name evidence="2" type="ORF">KDH_01900</name>
</gene>
<evidence type="ECO:0000313" key="2">
    <source>
        <dbReference type="EMBL" id="GLV53335.1"/>
    </source>
</evidence>
<dbReference type="Pfam" id="PF00805">
    <property type="entry name" value="Pentapeptide"/>
    <property type="match status" value="3"/>
</dbReference>
<proteinExistence type="predicted"/>
<dbReference type="SUPFAM" id="SSF141571">
    <property type="entry name" value="Pentapeptide repeat-like"/>
    <property type="match status" value="1"/>
</dbReference>
<evidence type="ECO:0000313" key="3">
    <source>
        <dbReference type="Proteomes" id="UP001344906"/>
    </source>
</evidence>
<name>A0ABQ6FKJ6_9CHLR</name>
<dbReference type="Proteomes" id="UP001344906">
    <property type="component" value="Unassembled WGS sequence"/>
</dbReference>
<dbReference type="Gene3D" id="2.160.20.80">
    <property type="entry name" value="E3 ubiquitin-protein ligase SopA"/>
    <property type="match status" value="1"/>
</dbReference>
<sequence length="250" mass="27344">MADQSVVEQLKQGTPIWNEWKARQPRDPLLDLSGINFAEANVHLEGIDLTFCDLRGCNLSGFQAPAAHFNFADLRGANLSRMNLRSANFEFADLSGAILAGALLERASFGVTNLTGANLSGANLGEANLSNANLHHTTLAGADLWRALFLQSSLKGTDFSACLLSSTVFGEVDLREIRGLDHIRPDAEVYLDIHSLYWSEGNIPEPFLRAAHLPPSFLALLPTLNFEEDDDDREGNEPEPPEENVKSQTS</sequence>
<dbReference type="RefSeq" id="WP_338246856.1">
    <property type="nucleotide sequence ID" value="NZ_BSRI01000001.1"/>
</dbReference>
<organism evidence="2 3">
    <name type="scientific">Dictyobacter halimunensis</name>
    <dbReference type="NCBI Taxonomy" id="3026934"/>
    <lineage>
        <taxon>Bacteria</taxon>
        <taxon>Bacillati</taxon>
        <taxon>Chloroflexota</taxon>
        <taxon>Ktedonobacteria</taxon>
        <taxon>Ktedonobacterales</taxon>
        <taxon>Dictyobacteraceae</taxon>
        <taxon>Dictyobacter</taxon>
    </lineage>
</organism>
<keyword evidence="3" id="KW-1185">Reference proteome</keyword>
<comment type="caution">
    <text evidence="2">The sequence shown here is derived from an EMBL/GenBank/DDBJ whole genome shotgun (WGS) entry which is preliminary data.</text>
</comment>
<evidence type="ECO:0008006" key="4">
    <source>
        <dbReference type="Google" id="ProtNLM"/>
    </source>
</evidence>
<protein>
    <recommendedName>
        <fullName evidence="4">Pentapeptide repeat-containing protein</fullName>
    </recommendedName>
</protein>
<dbReference type="InterPro" id="IPR051082">
    <property type="entry name" value="Pentapeptide-BTB/POZ_domain"/>
</dbReference>
<dbReference type="EMBL" id="BSRI01000001">
    <property type="protein sequence ID" value="GLV53335.1"/>
    <property type="molecule type" value="Genomic_DNA"/>
</dbReference>
<evidence type="ECO:0000256" key="1">
    <source>
        <dbReference type="SAM" id="MobiDB-lite"/>
    </source>
</evidence>
<dbReference type="PANTHER" id="PTHR14136">
    <property type="entry name" value="BTB_POZ DOMAIN-CONTAINING PROTEIN KCTD9"/>
    <property type="match status" value="1"/>
</dbReference>
<accession>A0ABQ6FKJ6</accession>